<dbReference type="PANTHER" id="PTHR21310">
    <property type="entry name" value="AMINOGLYCOSIDE PHOSPHOTRANSFERASE-RELATED-RELATED"/>
    <property type="match status" value="1"/>
</dbReference>
<gene>
    <name evidence="3" type="ORF">F7018_03905</name>
</gene>
<sequence>MEQQTLDKILKHFTRFTLKTYKELEKGVMTTKYVLTGFEGSNEKKFIVRVFPKGREFIMKYEPKILQEAHEKKIKVPKLIGSSNEYPVSNLSYIIYEYLPGRPLNEIYDNLNKKDKNIIISEIVDNIFNLSKIKCNNFGPLENELTAKHNCWEEFLIDSYKNSEIYLTNNKELKNDLLKHYNFSLIKGNNNKEKLNNLVWLDFHPENIIINDLNRLEGFIDFEEVISGDLKMALGYLYAREGSSDFFNEVYKEYLKKDNTITIKKIEEYSFIRICRIAPYLNLDLPSGKKRDPLLNVFKGIKEINLRFNTNLKKYKSFLNEIFFIEENTEKRSNNQQKIRAAMSLFWFSIIIVIAFLTLFNIELDRTKIYNQTWNNTEKISLKYANAPVWFKHQDKNLYSDVVISDKMKQQLYKLASDSLPRNNSYFKAVNSLTFDSRQNAPNTLAVIFACGLLSILGVSIRSMWDFVGNASYKNDLNLNRWWPWYFLRPLIGFLAGICFYFLFNAGILELKGTGVTKSKLYLLLGLTTLIGFGLNDFIERLRLISKAMFGSDSKK</sequence>
<evidence type="ECO:0000256" key="1">
    <source>
        <dbReference type="SAM" id="Phobius"/>
    </source>
</evidence>
<evidence type="ECO:0000313" key="3">
    <source>
        <dbReference type="EMBL" id="KAB1159466.1"/>
    </source>
</evidence>
<dbReference type="InterPro" id="IPR011009">
    <property type="entry name" value="Kinase-like_dom_sf"/>
</dbReference>
<keyword evidence="1" id="KW-0472">Membrane</keyword>
<dbReference type="RefSeq" id="WP_150898685.1">
    <property type="nucleotide sequence ID" value="NZ_WAAU01000008.1"/>
</dbReference>
<accession>A0A7J5APC2</accession>
<keyword evidence="4" id="KW-1185">Reference proteome</keyword>
<dbReference type="InterPro" id="IPR051678">
    <property type="entry name" value="AGP_Transferase"/>
</dbReference>
<protein>
    <submittedName>
        <fullName evidence="3">Phosphotransferase</fullName>
    </submittedName>
</protein>
<feature type="transmembrane region" description="Helical" evidence="1">
    <location>
        <begin position="341"/>
        <end position="362"/>
    </location>
</feature>
<evidence type="ECO:0000313" key="4">
    <source>
        <dbReference type="Proteomes" id="UP000467305"/>
    </source>
</evidence>
<evidence type="ECO:0000259" key="2">
    <source>
        <dbReference type="Pfam" id="PF01636"/>
    </source>
</evidence>
<keyword evidence="1" id="KW-1133">Transmembrane helix</keyword>
<keyword evidence="1" id="KW-0812">Transmembrane</keyword>
<dbReference type="GO" id="GO:0016740">
    <property type="term" value="F:transferase activity"/>
    <property type="evidence" value="ECO:0007669"/>
    <property type="project" value="UniProtKB-KW"/>
</dbReference>
<dbReference type="Pfam" id="PF01636">
    <property type="entry name" value="APH"/>
    <property type="match status" value="1"/>
</dbReference>
<name>A0A7J5APC2_9FLAO</name>
<dbReference type="EMBL" id="WAAU01000008">
    <property type="protein sequence ID" value="KAB1159466.1"/>
    <property type="molecule type" value="Genomic_DNA"/>
</dbReference>
<feature type="transmembrane region" description="Helical" evidence="1">
    <location>
        <begin position="485"/>
        <end position="509"/>
    </location>
</feature>
<dbReference type="InterPro" id="IPR002575">
    <property type="entry name" value="Aminoglycoside_PTrfase"/>
</dbReference>
<dbReference type="OrthoDB" id="794091at2"/>
<feature type="domain" description="Aminoglycoside phosphotransferase" evidence="2">
    <location>
        <begin position="23"/>
        <end position="256"/>
    </location>
</feature>
<dbReference type="Gene3D" id="3.30.200.20">
    <property type="entry name" value="Phosphorylase Kinase, domain 1"/>
    <property type="match status" value="1"/>
</dbReference>
<feature type="transmembrane region" description="Helical" evidence="1">
    <location>
        <begin position="445"/>
        <end position="465"/>
    </location>
</feature>
<reference evidence="3 4" key="1">
    <citation type="submission" date="2019-09" db="EMBL/GenBank/DDBJ databases">
        <authorList>
            <person name="Cao W.R."/>
        </authorList>
    </citation>
    <scope>NUCLEOTIDE SEQUENCE [LARGE SCALE GENOMIC DNA]</scope>
    <source>
        <strain evidence="4">a4</strain>
    </source>
</reference>
<dbReference type="Proteomes" id="UP000467305">
    <property type="component" value="Unassembled WGS sequence"/>
</dbReference>
<keyword evidence="3" id="KW-0808">Transferase</keyword>
<dbReference type="SUPFAM" id="SSF56112">
    <property type="entry name" value="Protein kinase-like (PK-like)"/>
    <property type="match status" value="1"/>
</dbReference>
<comment type="caution">
    <text evidence="3">The sequence shown here is derived from an EMBL/GenBank/DDBJ whole genome shotgun (WGS) entry which is preliminary data.</text>
</comment>
<dbReference type="Gene3D" id="3.90.1200.10">
    <property type="match status" value="1"/>
</dbReference>
<organism evidence="3 4">
    <name type="scientific">Tenacibaculum aiptasiae</name>
    <dbReference type="NCBI Taxonomy" id="426481"/>
    <lineage>
        <taxon>Bacteria</taxon>
        <taxon>Pseudomonadati</taxon>
        <taxon>Bacteroidota</taxon>
        <taxon>Flavobacteriia</taxon>
        <taxon>Flavobacteriales</taxon>
        <taxon>Flavobacteriaceae</taxon>
        <taxon>Tenacibaculum</taxon>
    </lineage>
</organism>
<feature type="transmembrane region" description="Helical" evidence="1">
    <location>
        <begin position="521"/>
        <end position="539"/>
    </location>
</feature>
<proteinExistence type="predicted"/>
<dbReference type="AlphaFoldDB" id="A0A7J5APC2"/>